<protein>
    <submittedName>
        <fullName evidence="7">TauD/TfdA family dioxygenase</fullName>
    </submittedName>
</protein>
<dbReference type="EMBL" id="SADE01000004">
    <property type="protein sequence ID" value="RVU33857.1"/>
    <property type="molecule type" value="Genomic_DNA"/>
</dbReference>
<sequence length="287" mass="31744">MDNVDIEKLHPDFGARITGLKLGGGMTAAEVDFVHDAIDTYSFLCFPDQDLPDDDLLAFTRLLGEPEVEHVALGKTGKASFFGTIGNIGEDGVKHGNAATSTKHQTGNNLWHSDSSFRITPTYVTITQPHEVPGEGGATEFVSARAAYDRLPDEMKEKIDPLEVIHDYVFSRTQVVKIDLNHGASLPPIRHPLVRTNPRTGVKNYYTGSHARSVSGWGGIESRELLDELNAFATTPESIYSHPWAVGETVIWDNRCILHRGTGYDADRWRRLLRQTRVVGEHTGVTL</sequence>
<keyword evidence="2" id="KW-0479">Metal-binding</keyword>
<proteinExistence type="inferred from homology"/>
<dbReference type="AlphaFoldDB" id="A0A3S2VMB9"/>
<dbReference type="PANTHER" id="PTHR43779:SF3">
    <property type="entry name" value="(3R)-3-[(CARBOXYMETHYL)AMINO]FATTY ACID OXYGENASE_DECARBOXYLASE"/>
    <property type="match status" value="1"/>
</dbReference>
<dbReference type="Pfam" id="PF02668">
    <property type="entry name" value="TauD"/>
    <property type="match status" value="1"/>
</dbReference>
<dbReference type="GO" id="GO:0016706">
    <property type="term" value="F:2-oxoglutarate-dependent dioxygenase activity"/>
    <property type="evidence" value="ECO:0007669"/>
    <property type="project" value="UniProtKB-ARBA"/>
</dbReference>
<gene>
    <name evidence="7" type="ORF">EOI86_22245</name>
</gene>
<name>A0A3S2VMB9_9PROT</name>
<evidence type="ECO:0000256" key="2">
    <source>
        <dbReference type="ARBA" id="ARBA00022723"/>
    </source>
</evidence>
<keyword evidence="5" id="KW-0408">Iron</keyword>
<comment type="similarity">
    <text evidence="1">Belongs to the TfdA dioxygenase family.</text>
</comment>
<dbReference type="GO" id="GO:0046872">
    <property type="term" value="F:metal ion binding"/>
    <property type="evidence" value="ECO:0007669"/>
    <property type="project" value="UniProtKB-KW"/>
</dbReference>
<evidence type="ECO:0000256" key="1">
    <source>
        <dbReference type="ARBA" id="ARBA00005896"/>
    </source>
</evidence>
<reference evidence="8" key="1">
    <citation type="submission" date="2019-01" db="EMBL/GenBank/DDBJ databases">
        <title>Gri0909 isolated from a small marine red alga.</title>
        <authorList>
            <person name="Kim J."/>
            <person name="Jeong S.E."/>
            <person name="Jeon C.O."/>
        </authorList>
    </citation>
    <scope>NUCLEOTIDE SEQUENCE [LARGE SCALE GENOMIC DNA]</scope>
    <source>
        <strain evidence="8">Gri0909</strain>
    </source>
</reference>
<dbReference type="Proteomes" id="UP000287447">
    <property type="component" value="Unassembled WGS sequence"/>
</dbReference>
<evidence type="ECO:0000256" key="4">
    <source>
        <dbReference type="ARBA" id="ARBA00023002"/>
    </source>
</evidence>
<feature type="domain" description="TauD/TfdA-like" evidence="6">
    <location>
        <begin position="6"/>
        <end position="274"/>
    </location>
</feature>
<keyword evidence="4" id="KW-0560">Oxidoreductase</keyword>
<dbReference type="OrthoDB" id="7346227at2"/>
<evidence type="ECO:0000259" key="6">
    <source>
        <dbReference type="Pfam" id="PF02668"/>
    </source>
</evidence>
<keyword evidence="3 7" id="KW-0223">Dioxygenase</keyword>
<organism evidence="7 8">
    <name type="scientific">Hwanghaeella grinnelliae</name>
    <dbReference type="NCBI Taxonomy" id="2500179"/>
    <lineage>
        <taxon>Bacteria</taxon>
        <taxon>Pseudomonadati</taxon>
        <taxon>Pseudomonadota</taxon>
        <taxon>Alphaproteobacteria</taxon>
        <taxon>Rhodospirillales</taxon>
        <taxon>Rhodospirillaceae</taxon>
        <taxon>Hwanghaeella</taxon>
    </lineage>
</organism>
<keyword evidence="8" id="KW-1185">Reference proteome</keyword>
<dbReference type="InterPro" id="IPR042098">
    <property type="entry name" value="TauD-like_sf"/>
</dbReference>
<comment type="caution">
    <text evidence="7">The sequence shown here is derived from an EMBL/GenBank/DDBJ whole genome shotgun (WGS) entry which is preliminary data.</text>
</comment>
<dbReference type="InterPro" id="IPR003819">
    <property type="entry name" value="TauD/TfdA-like"/>
</dbReference>
<accession>A0A3S2VMB9</accession>
<dbReference type="PANTHER" id="PTHR43779">
    <property type="entry name" value="DIOXYGENASE RV0097-RELATED"/>
    <property type="match status" value="1"/>
</dbReference>
<dbReference type="SUPFAM" id="SSF51197">
    <property type="entry name" value="Clavaminate synthase-like"/>
    <property type="match status" value="1"/>
</dbReference>
<evidence type="ECO:0000256" key="5">
    <source>
        <dbReference type="ARBA" id="ARBA00023004"/>
    </source>
</evidence>
<dbReference type="RefSeq" id="WP_127767887.1">
    <property type="nucleotide sequence ID" value="NZ_SADE01000004.1"/>
</dbReference>
<dbReference type="InterPro" id="IPR051178">
    <property type="entry name" value="TfdA_dioxygenase"/>
</dbReference>
<dbReference type="Gene3D" id="3.60.130.10">
    <property type="entry name" value="Clavaminate synthase-like"/>
    <property type="match status" value="1"/>
</dbReference>
<evidence type="ECO:0000313" key="7">
    <source>
        <dbReference type="EMBL" id="RVU33857.1"/>
    </source>
</evidence>
<evidence type="ECO:0000313" key="8">
    <source>
        <dbReference type="Proteomes" id="UP000287447"/>
    </source>
</evidence>
<evidence type="ECO:0000256" key="3">
    <source>
        <dbReference type="ARBA" id="ARBA00022964"/>
    </source>
</evidence>